<keyword evidence="2" id="KW-1185">Reference proteome</keyword>
<evidence type="ECO:0000313" key="2">
    <source>
        <dbReference type="Proteomes" id="UP001057375"/>
    </source>
</evidence>
<dbReference type="EMBL" id="BQXS01003763">
    <property type="protein sequence ID" value="GKT35336.1"/>
    <property type="molecule type" value="Genomic_DNA"/>
</dbReference>
<feature type="non-terminal residue" evidence="1">
    <location>
        <position position="105"/>
    </location>
</feature>
<name>A0ABQ5KS94_9EUKA</name>
<sequence length="105" mass="11765">MGEGSDFYAYKWNTVLYTNDIDGDISGVENQEALFKIYDIPGSGHPAGYTYAWIMNDEDYLYAVLDFTPDNTFDGDKDYASLYIDTPSGVKAFTVSESQKEWGAP</sequence>
<accession>A0ABQ5KS94</accession>
<comment type="caution">
    <text evidence="1">The sequence shown here is derived from an EMBL/GenBank/DDBJ whole genome shotgun (WGS) entry which is preliminary data.</text>
</comment>
<evidence type="ECO:0000313" key="1">
    <source>
        <dbReference type="EMBL" id="GKT35336.1"/>
    </source>
</evidence>
<organism evidence="1 2">
    <name type="scientific">Aduncisulcus paluster</name>
    <dbReference type="NCBI Taxonomy" id="2918883"/>
    <lineage>
        <taxon>Eukaryota</taxon>
        <taxon>Metamonada</taxon>
        <taxon>Carpediemonas-like organisms</taxon>
        <taxon>Aduncisulcus</taxon>
    </lineage>
</organism>
<gene>
    <name evidence="1" type="ORF">ADUPG1_002969</name>
</gene>
<dbReference type="Proteomes" id="UP001057375">
    <property type="component" value="Unassembled WGS sequence"/>
</dbReference>
<reference evidence="1" key="1">
    <citation type="submission" date="2022-03" db="EMBL/GenBank/DDBJ databases">
        <title>Draft genome sequence of Aduncisulcus paluster, a free-living microaerophilic Fornicata.</title>
        <authorList>
            <person name="Yuyama I."/>
            <person name="Kume K."/>
            <person name="Tamura T."/>
            <person name="Inagaki Y."/>
            <person name="Hashimoto T."/>
        </authorList>
    </citation>
    <scope>NUCLEOTIDE SEQUENCE</scope>
    <source>
        <strain evidence="1">NY0171</strain>
    </source>
</reference>
<protein>
    <submittedName>
        <fullName evidence="1">Fibronectin type III domain-containing protein</fullName>
    </submittedName>
</protein>
<proteinExistence type="predicted"/>